<feature type="signal peptide" evidence="1">
    <location>
        <begin position="1"/>
        <end position="22"/>
    </location>
</feature>
<evidence type="ECO:0000313" key="4">
    <source>
        <dbReference type="Proteomes" id="UP000466997"/>
    </source>
</evidence>
<evidence type="ECO:0000256" key="1">
    <source>
        <dbReference type="SAM" id="SignalP"/>
    </source>
</evidence>
<dbReference type="Gene3D" id="3.90.640.20">
    <property type="entry name" value="Heat-shock cognate protein, ATPase"/>
    <property type="match status" value="1"/>
</dbReference>
<accession>A0A7I7JJW8</accession>
<sequence>MAAAGRSLAILVLLALSGTVLAGVTRAEPIGAVISGSSPDGLGTWSVHYQRLSTDDATAGIINDHIDAEANREVTQAVWDGSTRRPWTFDATGTMTIRATTVSEVFVGSYNTAEPHMPMHTVGSVVCDAGNGDILTWDNLFRDKTAGLIRLGEQVEAQVSTVASPTQLRDWRRAGQFAPVDVNFKHWTPTDQGIEFHFPPPQFGPGVKIVTVPWSAIDDQIVPQYLSITGG</sequence>
<dbReference type="Pfam" id="PF11738">
    <property type="entry name" value="DUF3298"/>
    <property type="match status" value="1"/>
</dbReference>
<dbReference type="InterPro" id="IPR021729">
    <property type="entry name" value="DUF3298"/>
</dbReference>
<dbReference type="RefSeq" id="WP_013828036.1">
    <property type="nucleotide sequence ID" value="NZ_AP022562.1"/>
</dbReference>
<evidence type="ECO:0000313" key="3">
    <source>
        <dbReference type="EMBL" id="BBX11659.1"/>
    </source>
</evidence>
<dbReference type="Proteomes" id="UP000466997">
    <property type="component" value="Chromosome"/>
</dbReference>
<protein>
    <recommendedName>
        <fullName evidence="2">DUF3298 domain-containing protein</fullName>
    </recommendedName>
</protein>
<organism evidence="3 4">
    <name type="scientific">Mycobacterium novum</name>
    <dbReference type="NCBI Taxonomy" id="2492438"/>
    <lineage>
        <taxon>Bacteria</taxon>
        <taxon>Bacillati</taxon>
        <taxon>Actinomycetota</taxon>
        <taxon>Actinomycetes</taxon>
        <taxon>Mycobacteriales</taxon>
        <taxon>Mycobacteriaceae</taxon>
        <taxon>Mycobacterium</taxon>
    </lineage>
</organism>
<feature type="domain" description="DUF3298" evidence="2">
    <location>
        <begin position="138"/>
        <end position="215"/>
    </location>
</feature>
<name>A0A7I7JJW8_9MYCO</name>
<proteinExistence type="predicted"/>
<dbReference type="EMBL" id="AP022562">
    <property type="protein sequence ID" value="BBX11659.1"/>
    <property type="molecule type" value="Genomic_DNA"/>
</dbReference>
<dbReference type="AlphaFoldDB" id="A0A7I7JJW8"/>
<evidence type="ECO:0000259" key="2">
    <source>
        <dbReference type="Pfam" id="PF11738"/>
    </source>
</evidence>
<dbReference type="KEGG" id="mnm:MNVM_07400"/>
<feature type="chain" id="PRO_5039109459" description="DUF3298 domain-containing protein" evidence="1">
    <location>
        <begin position="23"/>
        <end position="231"/>
    </location>
</feature>
<gene>
    <name evidence="3" type="ORF">MNVM_07400</name>
</gene>
<reference evidence="3 4" key="1">
    <citation type="journal article" date="2019" name="Emerg. Microbes Infect.">
        <title>Comprehensive subspecies identification of 175 nontuberculous mycobacteria species based on 7547 genomic profiles.</title>
        <authorList>
            <person name="Matsumoto Y."/>
            <person name="Kinjo T."/>
            <person name="Motooka D."/>
            <person name="Nabeya D."/>
            <person name="Jung N."/>
            <person name="Uechi K."/>
            <person name="Horii T."/>
            <person name="Iida T."/>
            <person name="Fujita J."/>
            <person name="Nakamura S."/>
        </authorList>
    </citation>
    <scope>NUCLEOTIDE SEQUENCE [LARGE SCALE GENOMIC DNA]</scope>
    <source>
        <strain evidence="3 4">JCM 6391</strain>
    </source>
</reference>
<keyword evidence="1" id="KW-0732">Signal</keyword>
<keyword evidence="4" id="KW-1185">Reference proteome</keyword>
<dbReference type="InterPro" id="IPR037126">
    <property type="entry name" value="PdaC/RsiV-like_sf"/>
</dbReference>